<keyword evidence="10" id="KW-0198">Cysteine biosynthesis</keyword>
<dbReference type="EC" id="1.8.1.2" evidence="1"/>
<evidence type="ECO:0000313" key="16">
    <source>
        <dbReference type="Proteomes" id="UP000240509"/>
    </source>
</evidence>
<dbReference type="InterPro" id="IPR017938">
    <property type="entry name" value="Riboflavin_synthase-like_b-brl"/>
</dbReference>
<dbReference type="PROSITE" id="PS50902">
    <property type="entry name" value="FLAVODOXIN_LIKE"/>
    <property type="match status" value="1"/>
</dbReference>
<dbReference type="Gene3D" id="2.40.30.10">
    <property type="entry name" value="Translation factors"/>
    <property type="match status" value="1"/>
</dbReference>
<feature type="domain" description="FAD-binding FR-type" evidence="14">
    <location>
        <begin position="239"/>
        <end position="458"/>
    </location>
</feature>
<reference evidence="15 16" key="1">
    <citation type="submission" date="2018-03" db="EMBL/GenBank/DDBJ databases">
        <title>Alkalicoccus saliphilus sp. nov., isolated from a mineral pool.</title>
        <authorList>
            <person name="Zhao B."/>
        </authorList>
    </citation>
    <scope>NUCLEOTIDE SEQUENCE [LARGE SCALE GENOMIC DNA]</scope>
    <source>
        <strain evidence="15 16">6AG</strain>
    </source>
</reference>
<feature type="binding site" evidence="12">
    <location>
        <position position="571"/>
    </location>
    <ligand>
        <name>NADP(+)</name>
        <dbReference type="ChEBI" id="CHEBI:58349"/>
    </ligand>
</feature>
<dbReference type="FunFam" id="3.40.50.80:FF:000001">
    <property type="entry name" value="NADPH--cytochrome P450 reductase 1"/>
    <property type="match status" value="1"/>
</dbReference>
<dbReference type="InterPro" id="IPR017927">
    <property type="entry name" value="FAD-bd_FR_type"/>
</dbReference>
<dbReference type="SUPFAM" id="SSF52218">
    <property type="entry name" value="Flavoproteins"/>
    <property type="match status" value="1"/>
</dbReference>
<dbReference type="Proteomes" id="UP000240509">
    <property type="component" value="Unassembled WGS sequence"/>
</dbReference>
<keyword evidence="5 12" id="KW-0288">FMN</keyword>
<dbReference type="EMBL" id="PZJJ01000013">
    <property type="protein sequence ID" value="PTL38805.1"/>
    <property type="molecule type" value="Genomic_DNA"/>
</dbReference>
<comment type="catalytic activity">
    <reaction evidence="11">
        <text>hydrogen sulfide + 3 NADP(+) + 3 H2O = sulfite + 3 NADPH + 4 H(+)</text>
        <dbReference type="Rhea" id="RHEA:13801"/>
        <dbReference type="ChEBI" id="CHEBI:15377"/>
        <dbReference type="ChEBI" id="CHEBI:15378"/>
        <dbReference type="ChEBI" id="CHEBI:17359"/>
        <dbReference type="ChEBI" id="CHEBI:29919"/>
        <dbReference type="ChEBI" id="CHEBI:57783"/>
        <dbReference type="ChEBI" id="CHEBI:58349"/>
        <dbReference type="EC" id="1.8.1.2"/>
    </reaction>
</comment>
<accession>A0A2T4U616</accession>
<dbReference type="InterPro" id="IPR010199">
    <property type="entry name" value="CysJ"/>
</dbReference>
<evidence type="ECO:0000256" key="7">
    <source>
        <dbReference type="ARBA" id="ARBA00022857"/>
    </source>
</evidence>
<dbReference type="GO" id="GO:0004783">
    <property type="term" value="F:sulfite reductase (NADPH) activity"/>
    <property type="evidence" value="ECO:0007669"/>
    <property type="project" value="UniProtKB-EC"/>
</dbReference>
<keyword evidence="16" id="KW-1185">Reference proteome</keyword>
<evidence type="ECO:0000256" key="12">
    <source>
        <dbReference type="PIRSR" id="PIRSR000207-1"/>
    </source>
</evidence>
<feature type="binding site" evidence="12">
    <location>
        <begin position="414"/>
        <end position="416"/>
    </location>
    <ligand>
        <name>FAD</name>
        <dbReference type="ChEBI" id="CHEBI:57692"/>
    </ligand>
</feature>
<dbReference type="PRINTS" id="PR00369">
    <property type="entry name" value="FLAVODOXIN"/>
</dbReference>
<keyword evidence="6 12" id="KW-0274">FAD</keyword>
<dbReference type="GO" id="GO:0050660">
    <property type="term" value="F:flavin adenine dinucleotide binding"/>
    <property type="evidence" value="ECO:0007669"/>
    <property type="project" value="InterPro"/>
</dbReference>
<comment type="cofactor">
    <cofactor evidence="12">
        <name>FAD</name>
        <dbReference type="ChEBI" id="CHEBI:57692"/>
    </cofactor>
    <text evidence="12">Binds 1 FAD per subunit.</text>
</comment>
<feature type="binding site" evidence="12">
    <location>
        <position position="329"/>
    </location>
    <ligand>
        <name>FAD</name>
        <dbReference type="ChEBI" id="CHEBI:57692"/>
    </ligand>
</feature>
<evidence type="ECO:0000256" key="10">
    <source>
        <dbReference type="ARBA" id="ARBA00023192"/>
    </source>
</evidence>
<dbReference type="SUPFAM" id="SSF52343">
    <property type="entry name" value="Ferredoxin reductase-like, C-terminal NADP-linked domain"/>
    <property type="match status" value="1"/>
</dbReference>
<feature type="binding site" evidence="12">
    <location>
        <begin position="535"/>
        <end position="539"/>
    </location>
    <ligand>
        <name>NADP(+)</name>
        <dbReference type="ChEBI" id="CHEBI:58349"/>
    </ligand>
</feature>
<dbReference type="Pfam" id="PF00667">
    <property type="entry name" value="FAD_binding_1"/>
    <property type="match status" value="1"/>
</dbReference>
<sequence>MQLQTTNSPFNEKQAELLNQLLETLNDSQKNWLSGYLAFSQETASASAAATVEAPAPAEAQAEVSGKIEKREITILIGSHTGNCQALGEETAEKLRQKQFSVKAVDMDSFKPKNLKKVEDLLVITSTHGEGDPPDNAIGFHDFLFSRKAPALDGLRFSVLALGDSSYEKFCQTGIEFDQRLEELGGERIHPRYDCDVEFEEPAAAWFEGVLEKLGAEASEAKPEEKTVPAAGSVKYSKKNPFQAEIMENINLNGRGSNKETRHLELSLEGSGLTYEPGDSLGIIPENDPELVDQLIVQMGWDPEHPLPVGKEGTILPLRSALVEHVEITTLTKPLLEKLASLTEDKQLKDLLLPENKEKLTEYIYGRDLLDAVRDFGPWDTPPEKFISVLRKIPVRLYSIASSMKANPEEVHLTVGAVRYDAHGRDRKGVCSVQCAERSDTGEKLSVFVQPNKNFKLPENPDTPVIMIGAGTGAAPYRSFLEEREETEAEGKSWLFFGEQHFMSDFLYQTEWQQWLKEGVLTRMDVAFSRDTEEKIYVQHRLLEKSREVYEWLEEGAYLYICGDKDHMARDVHDALRAIVEKESGRSPEEAEAFLTDLRKQKKYQRDVY</sequence>
<feature type="binding site" evidence="12">
    <location>
        <begin position="126"/>
        <end position="129"/>
    </location>
    <ligand>
        <name>FMN</name>
        <dbReference type="ChEBI" id="CHEBI:58210"/>
    </ligand>
</feature>
<evidence type="ECO:0000256" key="6">
    <source>
        <dbReference type="ARBA" id="ARBA00022827"/>
    </source>
</evidence>
<evidence type="ECO:0000256" key="3">
    <source>
        <dbReference type="ARBA" id="ARBA00022605"/>
    </source>
</evidence>
<evidence type="ECO:0000256" key="8">
    <source>
        <dbReference type="ARBA" id="ARBA00022982"/>
    </source>
</evidence>
<dbReference type="GO" id="GO:0016651">
    <property type="term" value="F:oxidoreductase activity, acting on NAD(P)H"/>
    <property type="evidence" value="ECO:0007669"/>
    <property type="project" value="UniProtKB-ARBA"/>
</dbReference>
<dbReference type="InterPro" id="IPR001709">
    <property type="entry name" value="Flavoprot_Pyr_Nucl_cyt_Rdtase"/>
</dbReference>
<feature type="binding site" evidence="12">
    <location>
        <position position="609"/>
    </location>
    <ligand>
        <name>FAD</name>
        <dbReference type="ChEBI" id="CHEBI:57692"/>
    </ligand>
</feature>
<feature type="binding site" evidence="12">
    <location>
        <begin position="429"/>
        <end position="432"/>
    </location>
    <ligand>
        <name>FAD</name>
        <dbReference type="ChEBI" id="CHEBI:57692"/>
    </ligand>
</feature>
<dbReference type="NCBIfam" id="TIGR01931">
    <property type="entry name" value="cysJ"/>
    <property type="match status" value="1"/>
</dbReference>
<evidence type="ECO:0000256" key="9">
    <source>
        <dbReference type="ARBA" id="ARBA00023002"/>
    </source>
</evidence>
<dbReference type="InterPro" id="IPR023173">
    <property type="entry name" value="NADPH_Cyt_P450_Rdtase_alpha"/>
</dbReference>
<dbReference type="PRINTS" id="PR00371">
    <property type="entry name" value="FPNCR"/>
</dbReference>
<comment type="cofactor">
    <cofactor evidence="12">
        <name>FMN</name>
        <dbReference type="ChEBI" id="CHEBI:58210"/>
    </cofactor>
    <text evidence="12">Binds 1 FMN per subunit.</text>
</comment>
<proteinExistence type="predicted"/>
<dbReference type="Gene3D" id="3.40.50.80">
    <property type="entry name" value="Nucleotide-binding domain of ferredoxin-NADP reductase (FNR) module"/>
    <property type="match status" value="1"/>
</dbReference>
<feature type="domain" description="Flavodoxin-like" evidence="13">
    <location>
        <begin position="73"/>
        <end position="211"/>
    </location>
</feature>
<organism evidence="15 16">
    <name type="scientific">Alkalicoccus saliphilus</name>
    <dbReference type="NCBI Taxonomy" id="200989"/>
    <lineage>
        <taxon>Bacteria</taxon>
        <taxon>Bacillati</taxon>
        <taxon>Bacillota</taxon>
        <taxon>Bacilli</taxon>
        <taxon>Bacillales</taxon>
        <taxon>Bacillaceae</taxon>
        <taxon>Alkalicoccus</taxon>
    </lineage>
</organism>
<feature type="binding site" evidence="12">
    <location>
        <begin position="396"/>
        <end position="399"/>
    </location>
    <ligand>
        <name>FAD</name>
        <dbReference type="ChEBI" id="CHEBI:57692"/>
    </ligand>
</feature>
<keyword evidence="2" id="KW-0813">Transport</keyword>
<dbReference type="PANTHER" id="PTHR19384">
    <property type="entry name" value="NITRIC OXIDE SYNTHASE-RELATED"/>
    <property type="match status" value="1"/>
</dbReference>
<dbReference type="CDD" id="cd06199">
    <property type="entry name" value="SiR"/>
    <property type="match status" value="1"/>
</dbReference>
<dbReference type="GO" id="GO:0019344">
    <property type="term" value="P:cysteine biosynthetic process"/>
    <property type="evidence" value="ECO:0007669"/>
    <property type="project" value="UniProtKB-KW"/>
</dbReference>
<evidence type="ECO:0000256" key="5">
    <source>
        <dbReference type="ARBA" id="ARBA00022643"/>
    </source>
</evidence>
<dbReference type="GO" id="GO:0010181">
    <property type="term" value="F:FMN binding"/>
    <property type="evidence" value="ECO:0007669"/>
    <property type="project" value="InterPro"/>
</dbReference>
<dbReference type="PIRSF" id="PIRSF000207">
    <property type="entry name" value="SiR-FP_CysJ"/>
    <property type="match status" value="1"/>
</dbReference>
<dbReference type="Pfam" id="PF00258">
    <property type="entry name" value="Flavodoxin_1"/>
    <property type="match status" value="1"/>
</dbReference>
<feature type="binding site" evidence="12">
    <location>
        <begin position="529"/>
        <end position="530"/>
    </location>
    <ligand>
        <name>NADP(+)</name>
        <dbReference type="ChEBI" id="CHEBI:58349"/>
    </ligand>
</feature>
<keyword evidence="8" id="KW-0249">Electron transport</keyword>
<dbReference type="GO" id="GO:0005829">
    <property type="term" value="C:cytosol"/>
    <property type="evidence" value="ECO:0007669"/>
    <property type="project" value="TreeGrafter"/>
</dbReference>
<gene>
    <name evidence="15" type="ORF">C6Y45_09205</name>
</gene>
<dbReference type="RefSeq" id="WP_107584937.1">
    <property type="nucleotide sequence ID" value="NZ_PZJJ01000013.1"/>
</dbReference>
<feature type="binding site" evidence="12">
    <location>
        <begin position="162"/>
        <end position="171"/>
    </location>
    <ligand>
        <name>FMN</name>
        <dbReference type="ChEBI" id="CHEBI:58210"/>
    </ligand>
</feature>
<keyword evidence="4" id="KW-0285">Flavoprotein</keyword>
<dbReference type="InterPro" id="IPR001094">
    <property type="entry name" value="Flavdoxin-like"/>
</dbReference>
<name>A0A2T4U616_9BACI</name>
<dbReference type="InterPro" id="IPR008254">
    <property type="entry name" value="Flavodoxin/NO_synth"/>
</dbReference>
<dbReference type="Gene3D" id="3.40.50.360">
    <property type="match status" value="1"/>
</dbReference>
<dbReference type="Gene3D" id="1.20.990.10">
    <property type="entry name" value="NADPH-cytochrome p450 Reductase, Chain A, domain 3"/>
    <property type="match status" value="1"/>
</dbReference>
<keyword evidence="7 12" id="KW-0521">NADP</keyword>
<evidence type="ECO:0000256" key="4">
    <source>
        <dbReference type="ARBA" id="ARBA00022630"/>
    </source>
</evidence>
<evidence type="ECO:0000256" key="1">
    <source>
        <dbReference type="ARBA" id="ARBA00012604"/>
    </source>
</evidence>
<evidence type="ECO:0000259" key="13">
    <source>
        <dbReference type="PROSITE" id="PS50902"/>
    </source>
</evidence>
<dbReference type="PANTHER" id="PTHR19384:SF128">
    <property type="entry name" value="NADPH OXIDOREDUCTASE A"/>
    <property type="match status" value="1"/>
</dbReference>
<evidence type="ECO:0000256" key="2">
    <source>
        <dbReference type="ARBA" id="ARBA00022448"/>
    </source>
</evidence>
<evidence type="ECO:0000259" key="14">
    <source>
        <dbReference type="PROSITE" id="PS51384"/>
    </source>
</evidence>
<feature type="binding site" evidence="12">
    <location>
        <position position="420"/>
    </location>
    <ligand>
        <name>FAD</name>
        <dbReference type="ChEBI" id="CHEBI:57692"/>
    </ligand>
</feature>
<dbReference type="SUPFAM" id="SSF63380">
    <property type="entry name" value="Riboflavin synthase domain-like"/>
    <property type="match status" value="1"/>
</dbReference>
<dbReference type="InterPro" id="IPR003097">
    <property type="entry name" value="CysJ-like_FAD-binding"/>
</dbReference>
<dbReference type="InterPro" id="IPR029039">
    <property type="entry name" value="Flavoprotein-like_sf"/>
</dbReference>
<protein>
    <recommendedName>
        <fullName evidence="1">assimilatory sulfite reductase (NADPH)</fullName>
        <ecNumber evidence="1">1.8.1.2</ecNumber>
    </recommendedName>
</protein>
<comment type="caution">
    <text evidence="15">The sequence shown here is derived from an EMBL/GenBank/DDBJ whole genome shotgun (WGS) entry which is preliminary data.</text>
</comment>
<dbReference type="OrthoDB" id="9789468at2"/>
<evidence type="ECO:0000256" key="11">
    <source>
        <dbReference type="ARBA" id="ARBA00052219"/>
    </source>
</evidence>
<dbReference type="InterPro" id="IPR001433">
    <property type="entry name" value="OxRdtase_FAD/NAD-bd"/>
</dbReference>
<dbReference type="InterPro" id="IPR039261">
    <property type="entry name" value="FNR_nucleotide-bd"/>
</dbReference>
<dbReference type="AlphaFoldDB" id="A0A2T4U616"/>
<dbReference type="PROSITE" id="PS51384">
    <property type="entry name" value="FAD_FR"/>
    <property type="match status" value="1"/>
</dbReference>
<keyword evidence="3" id="KW-0028">Amino-acid biosynthesis</keyword>
<keyword evidence="9" id="KW-0560">Oxidoreductase</keyword>
<evidence type="ECO:0000313" key="15">
    <source>
        <dbReference type="EMBL" id="PTL38805.1"/>
    </source>
</evidence>
<dbReference type="Pfam" id="PF00175">
    <property type="entry name" value="NAD_binding_1"/>
    <property type="match status" value="1"/>
</dbReference>